<dbReference type="InterPro" id="IPR013155">
    <property type="entry name" value="M/V/L/I-tRNA-synth_anticd-bd"/>
</dbReference>
<evidence type="ECO:0000256" key="5">
    <source>
        <dbReference type="ARBA" id="ARBA00022840"/>
    </source>
</evidence>
<evidence type="ECO:0000259" key="11">
    <source>
        <dbReference type="Pfam" id="PF00133"/>
    </source>
</evidence>
<dbReference type="SUPFAM" id="SSF52374">
    <property type="entry name" value="Nucleotidylyl transferase"/>
    <property type="match status" value="1"/>
</dbReference>
<dbReference type="InterPro" id="IPR014729">
    <property type="entry name" value="Rossmann-like_a/b/a_fold"/>
</dbReference>
<dbReference type="Pfam" id="PF00133">
    <property type="entry name" value="tRNA-synt_1"/>
    <property type="match status" value="1"/>
</dbReference>
<dbReference type="PRINTS" id="PR00985">
    <property type="entry name" value="TRNASYNTHLEU"/>
</dbReference>
<dbReference type="CDD" id="cd07958">
    <property type="entry name" value="Anticodon_Ia_Leu_BEm"/>
    <property type="match status" value="1"/>
</dbReference>
<dbReference type="GO" id="GO:0002161">
    <property type="term" value="F:aminoacyl-tRNA deacylase activity"/>
    <property type="evidence" value="ECO:0007669"/>
    <property type="project" value="InterPro"/>
</dbReference>
<dbReference type="PANTHER" id="PTHR43740">
    <property type="entry name" value="LEUCYL-TRNA SYNTHETASE"/>
    <property type="match status" value="1"/>
</dbReference>
<evidence type="ECO:0000313" key="15">
    <source>
        <dbReference type="EMBL" id="OGY26677.1"/>
    </source>
</evidence>
<feature type="domain" description="Methionyl/Valyl/Leucyl/Isoleucyl-tRNA synthetase anticodon-binding" evidence="12">
    <location>
        <begin position="709"/>
        <end position="817"/>
    </location>
</feature>
<dbReference type="GO" id="GO:0006429">
    <property type="term" value="P:leucyl-tRNA aminoacylation"/>
    <property type="evidence" value="ECO:0007669"/>
    <property type="project" value="UniProtKB-UniRule"/>
</dbReference>
<dbReference type="PANTHER" id="PTHR43740:SF2">
    <property type="entry name" value="LEUCINE--TRNA LIGASE, MITOCHONDRIAL"/>
    <property type="match status" value="1"/>
</dbReference>
<evidence type="ECO:0000256" key="6">
    <source>
        <dbReference type="ARBA" id="ARBA00022917"/>
    </source>
</evidence>
<keyword evidence="7 9" id="KW-0030">Aminoacyl-tRNA synthetase</keyword>
<comment type="similarity">
    <text evidence="1 9 10">Belongs to the class-I aminoacyl-tRNA synthetase family.</text>
</comment>
<feature type="domain" description="Leucyl-tRNA synthetase editing" evidence="14">
    <location>
        <begin position="223"/>
        <end position="414"/>
    </location>
</feature>
<dbReference type="Pfam" id="PF13603">
    <property type="entry name" value="tRNA-synt_1_2"/>
    <property type="match status" value="1"/>
</dbReference>
<evidence type="ECO:0000313" key="16">
    <source>
        <dbReference type="Proteomes" id="UP000176645"/>
    </source>
</evidence>
<dbReference type="Gene3D" id="1.10.730.10">
    <property type="entry name" value="Isoleucyl-tRNA Synthetase, Domain 1"/>
    <property type="match status" value="2"/>
</dbReference>
<dbReference type="InterPro" id="IPR009008">
    <property type="entry name" value="Val/Leu/Ile-tRNA-synth_edit"/>
</dbReference>
<evidence type="ECO:0000256" key="9">
    <source>
        <dbReference type="HAMAP-Rule" id="MF_00049"/>
    </source>
</evidence>
<evidence type="ECO:0000259" key="12">
    <source>
        <dbReference type="Pfam" id="PF08264"/>
    </source>
</evidence>
<comment type="subcellular location">
    <subcellularLocation>
        <location evidence="9">Cytoplasm</location>
    </subcellularLocation>
</comment>
<evidence type="ECO:0000256" key="10">
    <source>
        <dbReference type="RuleBase" id="RU363035"/>
    </source>
</evidence>
<sequence length="861" mass="98757">MIADRYNPQEIEKKWRDRWEQEKTFKVDLTKAKKPFYNLMMFPYPSGEGLHVGHVYAFGGSDTYGRFMRLAGNDVFEPMGFDSFGIHSENYAIKVGTHPQKLIANTTAYFRDKQLKRLGALFDWDHSVVTSDPDYYKWTQWIFIQLFKAGLALRKKAAVDWCPSCQTVLADEQVINGRCERCNTQVIQRELEQWFFKITDYAEKLLKNLDSIDWSETTKAMQRNWIGRSEGTLIKFPVASRQRPEKENSGNLSLETGDYIEVFTTRPDTIFGATFMVLAPEHPLALKITSAKYHEAIRKYIEQSKRASEIQRQSAKTGVFTGSYCINPLTKQEIPIWVADYVLMGYGTGAIMAVPAHDQRDYEFAKTHQLKIVEVISGGEVSKEAYVGDGELVNSGEFSGLDSKTAIKNISKYIEDNKIGTLTVNYHLRDWLISRQRYWGPPIPMIYCESCERSGKSWFTTDEAKKKFKNFKFEISNFQNNMSGWYPVSEKDLPVELPYLENYQPRGKGVSPLATLTDFVRVKCPGCGKSANRETDVSDTFLDSSWYYLRYPSVGIQNSKFKMPNREELELPWNSQVTKKWLPVDMYIGGNEHAVMHLLYTRFITMALKDIGLIDFDEPFKKFRAHGLIIRDGAKMSKSRGNVVNPNDYMDAYGSDTLRMYLLFIGPYDQGGDFSDRAIVGIHRFLNRVWQNGLEISSSPAQIAKSDVTKEINKLIKKVSGDAQALKFNTAIAATMEFNNFTSKRKKEIDIETLKKYLVVLSIFAPFLAEELWNRTGEKTSVHDQKWPQVQEAHLREDETTVVVQINGKRRGTLKVQISNIENQEEIEKLVFASDNLKKYLAGKKVKKIIYVPGKVINIVT</sequence>
<keyword evidence="2 9" id="KW-0963">Cytoplasm</keyword>
<dbReference type="InterPro" id="IPR009080">
    <property type="entry name" value="tRNAsynth_Ia_anticodon-bd"/>
</dbReference>
<evidence type="ECO:0000256" key="1">
    <source>
        <dbReference type="ARBA" id="ARBA00005594"/>
    </source>
</evidence>
<dbReference type="InterPro" id="IPR002300">
    <property type="entry name" value="aa-tRNA-synth_Ia"/>
</dbReference>
<evidence type="ECO:0000259" key="13">
    <source>
        <dbReference type="Pfam" id="PF09334"/>
    </source>
</evidence>
<dbReference type="InterPro" id="IPR025709">
    <property type="entry name" value="Leu_tRNA-synth_edit"/>
</dbReference>
<evidence type="ECO:0000256" key="8">
    <source>
        <dbReference type="ARBA" id="ARBA00047469"/>
    </source>
</evidence>
<dbReference type="InterPro" id="IPR002302">
    <property type="entry name" value="Leu-tRNA-ligase"/>
</dbReference>
<dbReference type="Pfam" id="PF09334">
    <property type="entry name" value="tRNA-synt_1g"/>
    <property type="match status" value="1"/>
</dbReference>
<dbReference type="NCBIfam" id="TIGR00396">
    <property type="entry name" value="leuS_bact"/>
    <property type="match status" value="1"/>
</dbReference>
<feature type="domain" description="Methionyl/Leucyl tRNA synthetase" evidence="13">
    <location>
        <begin position="42"/>
        <end position="184"/>
    </location>
</feature>
<dbReference type="HAMAP" id="MF_00049_B">
    <property type="entry name" value="Leu_tRNA_synth_B"/>
    <property type="match status" value="1"/>
</dbReference>
<evidence type="ECO:0000256" key="2">
    <source>
        <dbReference type="ARBA" id="ARBA00022490"/>
    </source>
</evidence>
<comment type="caution">
    <text evidence="9">Lacks conserved residue(s) required for the propagation of feature annotation.</text>
</comment>
<evidence type="ECO:0000256" key="4">
    <source>
        <dbReference type="ARBA" id="ARBA00022741"/>
    </source>
</evidence>
<dbReference type="GO" id="GO:0005829">
    <property type="term" value="C:cytosol"/>
    <property type="evidence" value="ECO:0007669"/>
    <property type="project" value="TreeGrafter"/>
</dbReference>
<dbReference type="Pfam" id="PF08264">
    <property type="entry name" value="Anticodon_1"/>
    <property type="match status" value="1"/>
</dbReference>
<evidence type="ECO:0000256" key="7">
    <source>
        <dbReference type="ARBA" id="ARBA00023146"/>
    </source>
</evidence>
<gene>
    <name evidence="9" type="primary">leuS</name>
    <name evidence="15" type="ORF">A2Z42_00890</name>
</gene>
<keyword evidence="3 9" id="KW-0436">Ligase</keyword>
<reference evidence="15 16" key="1">
    <citation type="journal article" date="2016" name="Nat. Commun.">
        <title>Thousands of microbial genomes shed light on interconnected biogeochemical processes in an aquifer system.</title>
        <authorList>
            <person name="Anantharaman K."/>
            <person name="Brown C.T."/>
            <person name="Hug L.A."/>
            <person name="Sharon I."/>
            <person name="Castelle C.J."/>
            <person name="Probst A.J."/>
            <person name="Thomas B.C."/>
            <person name="Singh A."/>
            <person name="Wilkins M.J."/>
            <person name="Karaoz U."/>
            <person name="Brodie E.L."/>
            <person name="Williams K.H."/>
            <person name="Hubbard S.S."/>
            <person name="Banfield J.F."/>
        </authorList>
    </citation>
    <scope>NUCLEOTIDE SEQUENCE [LARGE SCALE GENOMIC DNA]</scope>
</reference>
<dbReference type="PROSITE" id="PS00178">
    <property type="entry name" value="AA_TRNA_LIGASE_I"/>
    <property type="match status" value="1"/>
</dbReference>
<protein>
    <recommendedName>
        <fullName evidence="9">Leucine--tRNA ligase</fullName>
        <ecNumber evidence="9">6.1.1.4</ecNumber>
    </recommendedName>
    <alternativeName>
        <fullName evidence="9">Leucyl-tRNA synthetase</fullName>
        <shortName evidence="9">LeuRS</shortName>
    </alternativeName>
</protein>
<feature type="domain" description="Aminoacyl-tRNA synthetase class Ia" evidence="11">
    <location>
        <begin position="572"/>
        <end position="663"/>
    </location>
</feature>
<dbReference type="InterPro" id="IPR001412">
    <property type="entry name" value="aa-tRNA-synth_I_CS"/>
</dbReference>
<keyword evidence="4 9" id="KW-0547">Nucleotide-binding</keyword>
<dbReference type="Proteomes" id="UP000176645">
    <property type="component" value="Unassembled WGS sequence"/>
</dbReference>
<dbReference type="AlphaFoldDB" id="A0A1G1WHE7"/>
<dbReference type="Gene3D" id="3.90.740.10">
    <property type="entry name" value="Valyl/Leucyl/Isoleucyl-tRNA synthetase, editing domain"/>
    <property type="match status" value="1"/>
</dbReference>
<keyword evidence="5 9" id="KW-0067">ATP-binding</keyword>
<organism evidence="15 16">
    <name type="scientific">Candidatus Woykebacteria bacterium RBG_19FT_COMBO_43_10</name>
    <dbReference type="NCBI Taxonomy" id="1802598"/>
    <lineage>
        <taxon>Bacteria</taxon>
        <taxon>Candidatus Woykeibacteriota</taxon>
    </lineage>
</organism>
<dbReference type="EC" id="6.1.1.4" evidence="9"/>
<name>A0A1G1WHE7_9BACT</name>
<comment type="caution">
    <text evidence="15">The sequence shown here is derived from an EMBL/GenBank/DDBJ whole genome shotgun (WGS) entry which is preliminary data.</text>
</comment>
<evidence type="ECO:0000256" key="3">
    <source>
        <dbReference type="ARBA" id="ARBA00022598"/>
    </source>
</evidence>
<comment type="catalytic activity">
    <reaction evidence="8 9">
        <text>tRNA(Leu) + L-leucine + ATP = L-leucyl-tRNA(Leu) + AMP + diphosphate</text>
        <dbReference type="Rhea" id="RHEA:11688"/>
        <dbReference type="Rhea" id="RHEA-COMP:9613"/>
        <dbReference type="Rhea" id="RHEA-COMP:9622"/>
        <dbReference type="ChEBI" id="CHEBI:30616"/>
        <dbReference type="ChEBI" id="CHEBI:33019"/>
        <dbReference type="ChEBI" id="CHEBI:57427"/>
        <dbReference type="ChEBI" id="CHEBI:78442"/>
        <dbReference type="ChEBI" id="CHEBI:78494"/>
        <dbReference type="ChEBI" id="CHEBI:456215"/>
        <dbReference type="EC" id="6.1.1.4"/>
    </reaction>
</comment>
<dbReference type="InterPro" id="IPR015413">
    <property type="entry name" value="Methionyl/Leucyl_tRNA_Synth"/>
</dbReference>
<accession>A0A1G1WHE7</accession>
<feature type="short sequence motif" description="'KMSKS' region" evidence="9">
    <location>
        <begin position="635"/>
        <end position="639"/>
    </location>
</feature>
<dbReference type="SUPFAM" id="SSF47323">
    <property type="entry name" value="Anticodon-binding domain of a subclass of class I aminoacyl-tRNA synthetases"/>
    <property type="match status" value="1"/>
</dbReference>
<dbReference type="SUPFAM" id="SSF50677">
    <property type="entry name" value="ValRS/IleRS/LeuRS editing domain"/>
    <property type="match status" value="1"/>
</dbReference>
<dbReference type="EMBL" id="MHCU01000063">
    <property type="protein sequence ID" value="OGY26677.1"/>
    <property type="molecule type" value="Genomic_DNA"/>
</dbReference>
<dbReference type="GO" id="GO:0004823">
    <property type="term" value="F:leucine-tRNA ligase activity"/>
    <property type="evidence" value="ECO:0007669"/>
    <property type="project" value="UniProtKB-UniRule"/>
</dbReference>
<dbReference type="Gene3D" id="3.40.50.620">
    <property type="entry name" value="HUPs"/>
    <property type="match status" value="2"/>
</dbReference>
<dbReference type="FunFam" id="1.10.730.10:FF:000002">
    <property type="entry name" value="Leucine--tRNA ligase"/>
    <property type="match status" value="1"/>
</dbReference>
<keyword evidence="6 9" id="KW-0648">Protein biosynthesis</keyword>
<evidence type="ECO:0000259" key="14">
    <source>
        <dbReference type="Pfam" id="PF13603"/>
    </source>
</evidence>
<proteinExistence type="inferred from homology"/>
<feature type="binding site" evidence="9">
    <location>
        <position position="638"/>
    </location>
    <ligand>
        <name>ATP</name>
        <dbReference type="ChEBI" id="CHEBI:30616"/>
    </ligand>
</feature>
<dbReference type="GO" id="GO:0005524">
    <property type="term" value="F:ATP binding"/>
    <property type="evidence" value="ECO:0007669"/>
    <property type="project" value="UniProtKB-UniRule"/>
</dbReference>